<dbReference type="EMBL" id="MU006101">
    <property type="protein sequence ID" value="KAF2836986.1"/>
    <property type="molecule type" value="Genomic_DNA"/>
</dbReference>
<organism evidence="2 3">
    <name type="scientific">Patellaria atrata CBS 101060</name>
    <dbReference type="NCBI Taxonomy" id="1346257"/>
    <lineage>
        <taxon>Eukaryota</taxon>
        <taxon>Fungi</taxon>
        <taxon>Dikarya</taxon>
        <taxon>Ascomycota</taxon>
        <taxon>Pezizomycotina</taxon>
        <taxon>Dothideomycetes</taxon>
        <taxon>Dothideomycetes incertae sedis</taxon>
        <taxon>Patellariales</taxon>
        <taxon>Patellariaceae</taxon>
        <taxon>Patellaria</taxon>
    </lineage>
</organism>
<feature type="compositionally biased region" description="Polar residues" evidence="1">
    <location>
        <begin position="71"/>
        <end position="85"/>
    </location>
</feature>
<feature type="compositionally biased region" description="Basic and acidic residues" evidence="1">
    <location>
        <begin position="114"/>
        <end position="133"/>
    </location>
</feature>
<comment type="caution">
    <text evidence="2">The sequence shown here is derived from an EMBL/GenBank/DDBJ whole genome shotgun (WGS) entry which is preliminary data.</text>
</comment>
<accession>A0A9P4S6E5</accession>
<dbReference type="Proteomes" id="UP000799429">
    <property type="component" value="Unassembled WGS sequence"/>
</dbReference>
<dbReference type="AlphaFoldDB" id="A0A9P4S6E5"/>
<keyword evidence="3" id="KW-1185">Reference proteome</keyword>
<gene>
    <name evidence="2" type="ORF">M501DRAFT_212835</name>
</gene>
<name>A0A9P4S6E5_9PEZI</name>
<reference evidence="2" key="1">
    <citation type="journal article" date="2020" name="Stud. Mycol.">
        <title>101 Dothideomycetes genomes: a test case for predicting lifestyles and emergence of pathogens.</title>
        <authorList>
            <person name="Haridas S."/>
            <person name="Albert R."/>
            <person name="Binder M."/>
            <person name="Bloem J."/>
            <person name="Labutti K."/>
            <person name="Salamov A."/>
            <person name="Andreopoulos B."/>
            <person name="Baker S."/>
            <person name="Barry K."/>
            <person name="Bills G."/>
            <person name="Bluhm B."/>
            <person name="Cannon C."/>
            <person name="Castanera R."/>
            <person name="Culley D."/>
            <person name="Daum C."/>
            <person name="Ezra D."/>
            <person name="Gonzalez J."/>
            <person name="Henrissat B."/>
            <person name="Kuo A."/>
            <person name="Liang C."/>
            <person name="Lipzen A."/>
            <person name="Lutzoni F."/>
            <person name="Magnuson J."/>
            <person name="Mondo S."/>
            <person name="Nolan M."/>
            <person name="Ohm R."/>
            <person name="Pangilinan J."/>
            <person name="Park H.-J."/>
            <person name="Ramirez L."/>
            <person name="Alfaro M."/>
            <person name="Sun H."/>
            <person name="Tritt A."/>
            <person name="Yoshinaga Y."/>
            <person name="Zwiers L.-H."/>
            <person name="Turgeon B."/>
            <person name="Goodwin S."/>
            <person name="Spatafora J."/>
            <person name="Crous P."/>
            <person name="Grigoriev I."/>
        </authorList>
    </citation>
    <scope>NUCLEOTIDE SEQUENCE</scope>
    <source>
        <strain evidence="2">CBS 101060</strain>
    </source>
</reference>
<proteinExistence type="predicted"/>
<sequence>MSTLRDCYPTSVQEMRNAKDDGIRMVTVFDHAYHHLKLMRYINSLSIRFVDVQHEKTKIRNDNVHLGGVTARQSKPFDSSATKFPSRTEPVGNTVRKVSRPKQTAGRSSPLLPIDERSLSREEVARSKEEKPPRPNPTARRGTATRGGRRGRGGTIRATSRLKRELTHEYDALEELINGLDQYEHEYSYGYKISSTPSSFSPTLKSSSGLGLINERYHIKCPDLLEWDYDVDSFTLILTLDGDTIWGAYDFGMFEGLIFIPNRPWEGYTIIYEFTWKGRENSEGVISYNTRYQTDAIRFLGDGQITGIFEIFTGTKSDSAVFG</sequence>
<protein>
    <submittedName>
        <fullName evidence="2">Uncharacterized protein</fullName>
    </submittedName>
</protein>
<evidence type="ECO:0000313" key="3">
    <source>
        <dbReference type="Proteomes" id="UP000799429"/>
    </source>
</evidence>
<feature type="region of interest" description="Disordered" evidence="1">
    <location>
        <begin position="70"/>
        <end position="160"/>
    </location>
</feature>
<evidence type="ECO:0000256" key="1">
    <source>
        <dbReference type="SAM" id="MobiDB-lite"/>
    </source>
</evidence>
<dbReference type="OrthoDB" id="4121058at2759"/>
<evidence type="ECO:0000313" key="2">
    <source>
        <dbReference type="EMBL" id="KAF2836986.1"/>
    </source>
</evidence>